<dbReference type="EMBL" id="GBXM01037139">
    <property type="protein sequence ID" value="JAH71438.1"/>
    <property type="molecule type" value="Transcribed_RNA"/>
</dbReference>
<reference evidence="1" key="1">
    <citation type="submission" date="2014-11" db="EMBL/GenBank/DDBJ databases">
        <authorList>
            <person name="Amaro Gonzalez C."/>
        </authorList>
    </citation>
    <scope>NUCLEOTIDE SEQUENCE</scope>
</reference>
<protein>
    <submittedName>
        <fullName evidence="1">Uncharacterized protein</fullName>
    </submittedName>
</protein>
<sequence length="15" mass="1801">MRPRLLSCPTWTSRP</sequence>
<proteinExistence type="predicted"/>
<organism evidence="1">
    <name type="scientific">Anguilla anguilla</name>
    <name type="common">European freshwater eel</name>
    <name type="synonym">Muraena anguilla</name>
    <dbReference type="NCBI Taxonomy" id="7936"/>
    <lineage>
        <taxon>Eukaryota</taxon>
        <taxon>Metazoa</taxon>
        <taxon>Chordata</taxon>
        <taxon>Craniata</taxon>
        <taxon>Vertebrata</taxon>
        <taxon>Euteleostomi</taxon>
        <taxon>Actinopterygii</taxon>
        <taxon>Neopterygii</taxon>
        <taxon>Teleostei</taxon>
        <taxon>Anguilliformes</taxon>
        <taxon>Anguillidae</taxon>
        <taxon>Anguilla</taxon>
    </lineage>
</organism>
<reference evidence="1" key="2">
    <citation type="journal article" date="2015" name="Fish Shellfish Immunol.">
        <title>Early steps in the European eel (Anguilla anguilla)-Vibrio vulnificus interaction in the gills: Role of the RtxA13 toxin.</title>
        <authorList>
            <person name="Callol A."/>
            <person name="Pajuelo D."/>
            <person name="Ebbesson L."/>
            <person name="Teles M."/>
            <person name="MacKenzie S."/>
            <person name="Amaro C."/>
        </authorList>
    </citation>
    <scope>NUCLEOTIDE SEQUENCE</scope>
</reference>
<name>A0A0E9V2G4_ANGAN</name>
<evidence type="ECO:0000313" key="1">
    <source>
        <dbReference type="EMBL" id="JAH71438.1"/>
    </source>
</evidence>
<accession>A0A0E9V2G4</accession>